<comment type="caution">
    <text evidence="3">The sequence shown here is derived from an EMBL/GenBank/DDBJ whole genome shotgun (WGS) entry which is preliminary data.</text>
</comment>
<comment type="similarity">
    <text evidence="1">Belongs to the YciI family.</text>
</comment>
<organism evidence="3 4">
    <name type="scientific">Nitrolancea hollandica Lb</name>
    <dbReference type="NCBI Taxonomy" id="1129897"/>
    <lineage>
        <taxon>Bacteria</taxon>
        <taxon>Pseudomonadati</taxon>
        <taxon>Thermomicrobiota</taxon>
        <taxon>Thermomicrobia</taxon>
        <taxon>Sphaerobacterales</taxon>
        <taxon>Sphaerobacterineae</taxon>
        <taxon>Sphaerobacteraceae</taxon>
        <taxon>Nitrolancea</taxon>
    </lineage>
</organism>
<dbReference type="AlphaFoldDB" id="I4EI80"/>
<dbReference type="Gene3D" id="3.30.70.1060">
    <property type="entry name" value="Dimeric alpha+beta barrel"/>
    <property type="match status" value="1"/>
</dbReference>
<name>I4EI80_9BACT</name>
<evidence type="ECO:0000313" key="3">
    <source>
        <dbReference type="EMBL" id="CCF84392.1"/>
    </source>
</evidence>
<dbReference type="PANTHER" id="PTHR37828">
    <property type="entry name" value="GSR2449 PROTEIN"/>
    <property type="match status" value="1"/>
</dbReference>
<dbReference type="Pfam" id="PF03795">
    <property type="entry name" value="YCII"/>
    <property type="match status" value="1"/>
</dbReference>
<proteinExistence type="inferred from homology"/>
<dbReference type="InterPro" id="IPR011008">
    <property type="entry name" value="Dimeric_a/b-barrel"/>
</dbReference>
<dbReference type="EMBL" id="CAGS01000264">
    <property type="protein sequence ID" value="CCF84392.1"/>
    <property type="molecule type" value="Genomic_DNA"/>
</dbReference>
<dbReference type="SUPFAM" id="SSF54909">
    <property type="entry name" value="Dimeric alpha+beta barrel"/>
    <property type="match status" value="1"/>
</dbReference>
<feature type="domain" description="YCII-related" evidence="2">
    <location>
        <begin position="2"/>
        <end position="84"/>
    </location>
</feature>
<evidence type="ECO:0000313" key="4">
    <source>
        <dbReference type="Proteomes" id="UP000004221"/>
    </source>
</evidence>
<keyword evidence="4" id="KW-1185">Reference proteome</keyword>
<reference evidence="3 4" key="1">
    <citation type="journal article" date="2012" name="ISME J.">
        <title>Nitrification expanded: discovery, physiology and genomics of a nitrite-oxidizing bacterium from the phylum Chloroflexi.</title>
        <authorList>
            <person name="Sorokin D.Y."/>
            <person name="Lucker S."/>
            <person name="Vejmelkova D."/>
            <person name="Kostrikina N.A."/>
            <person name="Kleerebezem R."/>
            <person name="Rijpstra W.I."/>
            <person name="Damste J.S."/>
            <person name="Le Paslier D."/>
            <person name="Muyzer G."/>
            <person name="Wagner M."/>
            <person name="van Loosdrecht M.C."/>
            <person name="Daims H."/>
        </authorList>
    </citation>
    <scope>NUCLEOTIDE SEQUENCE [LARGE SCALE GENOMIC DNA]</scope>
    <source>
        <strain evidence="4">none</strain>
    </source>
</reference>
<evidence type="ECO:0000256" key="1">
    <source>
        <dbReference type="ARBA" id="ARBA00007689"/>
    </source>
</evidence>
<evidence type="ECO:0000259" key="2">
    <source>
        <dbReference type="Pfam" id="PF03795"/>
    </source>
</evidence>
<dbReference type="InterPro" id="IPR005545">
    <property type="entry name" value="YCII"/>
</dbReference>
<gene>
    <name evidence="3" type="ORF">NITHO_3360009</name>
</gene>
<dbReference type="Proteomes" id="UP000004221">
    <property type="component" value="Unassembled WGS sequence"/>
</dbReference>
<sequence length="87" mass="9849">MMKYVAVIQYQNHDRMPEVTPAHRQYLAGLKERGNLLSAGRFKDQTGALIIYEAGSEDELRALIGADPFSQAGIFGEMSIKEWNQLY</sequence>
<protein>
    <submittedName>
        <fullName evidence="3">YCII-related protein</fullName>
    </submittedName>
</protein>
<accession>I4EI80</accession>
<dbReference type="PANTHER" id="PTHR37828:SF1">
    <property type="entry name" value="YCII-RELATED DOMAIN-CONTAINING PROTEIN"/>
    <property type="match status" value="1"/>
</dbReference>